<sequence length="431" mass="48979">MCKTVFFDVEASIGLCSFFMGFGLFFLFRVDFGSLVLLSRDCFPLAAACLSSWLVETFCQRLGRKLVLSESEGSVVMVLDKLYLTDSETHLLFLVGGQFCDMELADSGHAWGASMRIKGLSMLRSRYAYALLWAISRSILKSASRRVLFTLVRIHHMAHGCEPLCVIRTLEGWVRKGGLNEKRDLGQKNAEEQETEETQSMSHTPIQLHGATYHQSLVLSLMANIKTHVLETKGLVSIQVCILATVAMGVAFRSGCVRVLGELIWLHNPTLVFLSEIKFKRLKAVVSKADGIEGWRFTRVYSHPEATRRKETWQLLRSLHQHSLRPWLCVGDVNEILSQDEKRGAPRPHKKIEDFRDCLVACQSLASELALVENRRKKFFRFETMWTRASGCEDTSRKTPWARVLQGIFLSVFYIMCDRSCPLRMGRALEV</sequence>
<proteinExistence type="predicted"/>
<reference evidence="3" key="2">
    <citation type="journal article" date="2024" name="Plant">
        <title>Genomic evolution and insights into agronomic trait innovations of Sesamum species.</title>
        <authorList>
            <person name="Miao H."/>
            <person name="Wang L."/>
            <person name="Qu L."/>
            <person name="Liu H."/>
            <person name="Sun Y."/>
            <person name="Le M."/>
            <person name="Wang Q."/>
            <person name="Wei S."/>
            <person name="Zheng Y."/>
            <person name="Lin W."/>
            <person name="Duan Y."/>
            <person name="Cao H."/>
            <person name="Xiong S."/>
            <person name="Wang X."/>
            <person name="Wei L."/>
            <person name="Li C."/>
            <person name="Ma Q."/>
            <person name="Ju M."/>
            <person name="Zhao R."/>
            <person name="Li G."/>
            <person name="Mu C."/>
            <person name="Tian Q."/>
            <person name="Mei H."/>
            <person name="Zhang T."/>
            <person name="Gao T."/>
            <person name="Zhang H."/>
        </authorList>
    </citation>
    <scope>NUCLEOTIDE SEQUENCE</scope>
    <source>
        <strain evidence="3">K16</strain>
    </source>
</reference>
<gene>
    <name evidence="3" type="ORF">Sango_2957100</name>
</gene>
<evidence type="ECO:0000256" key="1">
    <source>
        <dbReference type="SAM" id="MobiDB-lite"/>
    </source>
</evidence>
<organism evidence="3 4">
    <name type="scientific">Sesamum angolense</name>
    <dbReference type="NCBI Taxonomy" id="2727404"/>
    <lineage>
        <taxon>Eukaryota</taxon>
        <taxon>Viridiplantae</taxon>
        <taxon>Streptophyta</taxon>
        <taxon>Embryophyta</taxon>
        <taxon>Tracheophyta</taxon>
        <taxon>Spermatophyta</taxon>
        <taxon>Magnoliopsida</taxon>
        <taxon>eudicotyledons</taxon>
        <taxon>Gunneridae</taxon>
        <taxon>Pentapetalae</taxon>
        <taxon>asterids</taxon>
        <taxon>lamiids</taxon>
        <taxon>Lamiales</taxon>
        <taxon>Pedaliaceae</taxon>
        <taxon>Sesamum</taxon>
    </lineage>
</organism>
<dbReference type="Proteomes" id="UP001289374">
    <property type="component" value="Unassembled WGS sequence"/>
</dbReference>
<name>A0AAE1T4W0_9LAMI</name>
<dbReference type="Gene3D" id="3.60.10.10">
    <property type="entry name" value="Endonuclease/exonuclease/phosphatase"/>
    <property type="match status" value="1"/>
</dbReference>
<keyword evidence="4" id="KW-1185">Reference proteome</keyword>
<accession>A0AAE1T4W0</accession>
<comment type="caution">
    <text evidence="3">The sequence shown here is derived from an EMBL/GenBank/DDBJ whole genome shotgun (WGS) entry which is preliminary data.</text>
</comment>
<evidence type="ECO:0000313" key="4">
    <source>
        <dbReference type="Proteomes" id="UP001289374"/>
    </source>
</evidence>
<feature type="transmembrane region" description="Helical" evidence="2">
    <location>
        <begin position="6"/>
        <end position="28"/>
    </location>
</feature>
<keyword evidence="2" id="KW-0812">Transmembrane</keyword>
<dbReference type="EMBL" id="JACGWL010000858">
    <property type="protein sequence ID" value="KAK4381556.1"/>
    <property type="molecule type" value="Genomic_DNA"/>
</dbReference>
<protein>
    <submittedName>
        <fullName evidence="3">Uncharacterized protein</fullName>
    </submittedName>
</protein>
<dbReference type="InterPro" id="IPR036691">
    <property type="entry name" value="Endo/exonu/phosph_ase_sf"/>
</dbReference>
<dbReference type="AlphaFoldDB" id="A0AAE1T4W0"/>
<evidence type="ECO:0000313" key="3">
    <source>
        <dbReference type="EMBL" id="KAK4381556.1"/>
    </source>
</evidence>
<feature type="region of interest" description="Disordered" evidence="1">
    <location>
        <begin position="184"/>
        <end position="204"/>
    </location>
</feature>
<reference evidence="3" key="1">
    <citation type="submission" date="2020-06" db="EMBL/GenBank/DDBJ databases">
        <authorList>
            <person name="Li T."/>
            <person name="Hu X."/>
            <person name="Zhang T."/>
            <person name="Song X."/>
            <person name="Zhang H."/>
            <person name="Dai N."/>
            <person name="Sheng W."/>
            <person name="Hou X."/>
            <person name="Wei L."/>
        </authorList>
    </citation>
    <scope>NUCLEOTIDE SEQUENCE</scope>
    <source>
        <strain evidence="3">K16</strain>
        <tissue evidence="3">Leaf</tissue>
    </source>
</reference>
<keyword evidence="2" id="KW-0472">Membrane</keyword>
<evidence type="ECO:0000256" key="2">
    <source>
        <dbReference type="SAM" id="Phobius"/>
    </source>
</evidence>
<keyword evidence="2" id="KW-1133">Transmembrane helix</keyword>